<protein>
    <submittedName>
        <fullName evidence="1">Uncharacterized protein</fullName>
    </submittedName>
</protein>
<dbReference type="Proteomes" id="UP000836387">
    <property type="component" value="Unassembled WGS sequence"/>
</dbReference>
<gene>
    <name evidence="1" type="ORF">CRV2_00006991</name>
</gene>
<name>A0ACA9TC92_BIOOC</name>
<organism evidence="1 2">
    <name type="scientific">Clonostachys rosea f. rosea IK726</name>
    <dbReference type="NCBI Taxonomy" id="1349383"/>
    <lineage>
        <taxon>Eukaryota</taxon>
        <taxon>Fungi</taxon>
        <taxon>Dikarya</taxon>
        <taxon>Ascomycota</taxon>
        <taxon>Pezizomycotina</taxon>
        <taxon>Sordariomycetes</taxon>
        <taxon>Hypocreomycetidae</taxon>
        <taxon>Hypocreales</taxon>
        <taxon>Bionectriaceae</taxon>
        <taxon>Clonostachys</taxon>
    </lineage>
</organism>
<sequence length="558" mass="62257">MTTSVPSRLPDERTLFHLIPLNAQAQAAVRLKSNSPYVSLSPECGRDGLEVGFHIPRKPRGDVITRLGRDADLILDNPTVSSRHVEFKLNMHSHVVMLHVLSKDEASVSVILRSTEDAGVEDIDMSGVEAPEHHECRDNWGDCVLLYRRSYLITICDYKFNLIWVDKSDDQLKALALHGQKISEEEAKKLPRRKAPTTTMSVSYLRSRPGDVPECLLREAAGSRELKHESAFTTVHNALDDKDGNHVIVVTIKLNAFKAQRKDAIRSAINQEVTFLKKCGHRNIIACLGSKDFETDQPIFYINPADGDSNHLSETQKTLWQVGLGERMLLQILDALAYLAENNMSHGSIEPAKILYTYSRAQNKTEMDKYDFQLSHFGISKYAMKPPSRFRAPELWDENEPDPAKLVTPKTDVWCLLAAYAATHPSTQRDISQVSSLSALCQVMGRVRQLWPLLNPMAIEDPQQRASATQMIHFLAGLEGPGQPPVAPAPAPPSLGAGGPTDGPADTGGQELEPAIIHELRYNMRNRGVSQRASQRGDARRRQNPRRETGQNNRVKKP</sequence>
<reference evidence="1" key="1">
    <citation type="submission" date="2020-04" db="EMBL/GenBank/DDBJ databases">
        <authorList>
            <person name="Broberg M."/>
        </authorList>
    </citation>
    <scope>NUCLEOTIDE SEQUENCE</scope>
</reference>
<comment type="caution">
    <text evidence="1">The sequence shown here is derived from an EMBL/GenBank/DDBJ whole genome shotgun (WGS) entry which is preliminary data.</text>
</comment>
<evidence type="ECO:0000313" key="1">
    <source>
        <dbReference type="EMBL" id="CAG9938565.1"/>
    </source>
</evidence>
<keyword evidence="2" id="KW-1185">Reference proteome</keyword>
<accession>A0ACA9TC92</accession>
<reference evidence="1" key="2">
    <citation type="submission" date="2021-10" db="EMBL/GenBank/DDBJ databases">
        <authorList>
            <person name="Piombo E."/>
        </authorList>
    </citation>
    <scope>NUCLEOTIDE SEQUENCE</scope>
</reference>
<evidence type="ECO:0000313" key="2">
    <source>
        <dbReference type="Proteomes" id="UP000836387"/>
    </source>
</evidence>
<proteinExistence type="predicted"/>
<dbReference type="EMBL" id="CADEHS020000003">
    <property type="protein sequence ID" value="CAG9938565.1"/>
    <property type="molecule type" value="Genomic_DNA"/>
</dbReference>